<organism evidence="3">
    <name type="scientific">Chromera velia CCMP2878</name>
    <dbReference type="NCBI Taxonomy" id="1169474"/>
    <lineage>
        <taxon>Eukaryota</taxon>
        <taxon>Sar</taxon>
        <taxon>Alveolata</taxon>
        <taxon>Colpodellida</taxon>
        <taxon>Chromeraceae</taxon>
        <taxon>Chromera</taxon>
    </lineage>
</organism>
<evidence type="ECO:0000256" key="1">
    <source>
        <dbReference type="SAM" id="MobiDB-lite"/>
    </source>
</evidence>
<feature type="chain" id="PRO_5005192153" evidence="2">
    <location>
        <begin position="23"/>
        <end position="241"/>
    </location>
</feature>
<keyword evidence="2" id="KW-0732">Signal</keyword>
<gene>
    <name evidence="3" type="ORF">Cvel_1830</name>
</gene>
<feature type="region of interest" description="Disordered" evidence="1">
    <location>
        <begin position="36"/>
        <end position="174"/>
    </location>
</feature>
<dbReference type="VEuPathDB" id="CryptoDB:Cvel_1830"/>
<evidence type="ECO:0000313" key="3">
    <source>
        <dbReference type="EMBL" id="CEM52034.1"/>
    </source>
</evidence>
<name>A0A0G4I4W1_9ALVE</name>
<accession>A0A0G4I4W1</accession>
<reference evidence="3" key="1">
    <citation type="submission" date="2014-11" db="EMBL/GenBank/DDBJ databases">
        <authorList>
            <person name="Otto D Thomas"/>
            <person name="Naeem Raeece"/>
        </authorList>
    </citation>
    <scope>NUCLEOTIDE SEQUENCE</scope>
</reference>
<dbReference type="AlphaFoldDB" id="A0A0G4I4W1"/>
<feature type="compositionally biased region" description="Basic and acidic residues" evidence="1">
    <location>
        <begin position="131"/>
        <end position="144"/>
    </location>
</feature>
<protein>
    <submittedName>
        <fullName evidence="3">Uncharacterized protein</fullName>
    </submittedName>
</protein>
<feature type="compositionally biased region" description="Low complexity" evidence="1">
    <location>
        <begin position="111"/>
        <end position="128"/>
    </location>
</feature>
<feature type="compositionally biased region" description="Basic and acidic residues" evidence="1">
    <location>
        <begin position="87"/>
        <end position="110"/>
    </location>
</feature>
<dbReference type="EMBL" id="CDMZ01005122">
    <property type="protein sequence ID" value="CEM52034.1"/>
    <property type="molecule type" value="Genomic_DNA"/>
</dbReference>
<feature type="signal peptide" evidence="2">
    <location>
        <begin position="1"/>
        <end position="22"/>
    </location>
</feature>
<sequence>MYLVWFGLAVSLSPVLWHTGSASRLLGGDSLKEYLGSSGRDDRKQEEVQDGGAWIPPPLPAVSPLTSEPRQLGRINSALTQQKKQSRAKDPLLEPSLKRAERSLKSHSWDPSHSASPAVSASPRVPSRWSLDGRKETEKEKESDLENPYVQALSRGLGGGEEDEGEGGGDFGENSSGSAVLAGVSVGGRGDSLREFDAFALIPSLFLFSPLSFCVGFRVGGCSGVCACLECFCVGMGAREN</sequence>
<evidence type="ECO:0000256" key="2">
    <source>
        <dbReference type="SAM" id="SignalP"/>
    </source>
</evidence>
<proteinExistence type="predicted"/>